<reference evidence="1" key="1">
    <citation type="journal article" date="2018" name="PLoS Negl. Trop. Dis.">
        <title>An insight into the salivary gland and fat body transcriptome of Panstrongylus lignarius (Hemiptera: Heteroptera), the main vector of Chagas disease in Peru.</title>
        <authorList>
            <person name="Nevoa J.C."/>
            <person name="Mendes M.T."/>
            <person name="da Silva M.V."/>
            <person name="Soares S.C."/>
            <person name="Oliveira C.J.F."/>
            <person name="Ribeiro J.M.C."/>
        </authorList>
    </citation>
    <scope>NUCLEOTIDE SEQUENCE</scope>
</reference>
<organism evidence="1">
    <name type="scientific">Panstrongylus lignarius</name>
    <dbReference type="NCBI Taxonomy" id="156445"/>
    <lineage>
        <taxon>Eukaryota</taxon>
        <taxon>Metazoa</taxon>
        <taxon>Ecdysozoa</taxon>
        <taxon>Arthropoda</taxon>
        <taxon>Hexapoda</taxon>
        <taxon>Insecta</taxon>
        <taxon>Pterygota</taxon>
        <taxon>Neoptera</taxon>
        <taxon>Paraneoptera</taxon>
        <taxon>Hemiptera</taxon>
        <taxon>Heteroptera</taxon>
        <taxon>Panheteroptera</taxon>
        <taxon>Cimicomorpha</taxon>
        <taxon>Reduviidae</taxon>
        <taxon>Triatominae</taxon>
        <taxon>Panstrongylus</taxon>
    </lineage>
</organism>
<name>A0A224XSH8_9HEMI</name>
<sequence length="82" mass="9524">MSAYVVVLWVSTPSYTFSMHSNPFPLRRSMIRLFYSVVTASNEEHVMCWCFDLSATSATEGSNILSRHTGIWHHFFQVYIFP</sequence>
<evidence type="ECO:0000313" key="1">
    <source>
        <dbReference type="EMBL" id="JAW15477.1"/>
    </source>
</evidence>
<protein>
    <submittedName>
        <fullName evidence="1">Uncharacterized protein</fullName>
    </submittedName>
</protein>
<dbReference type="AlphaFoldDB" id="A0A224XSH8"/>
<accession>A0A224XSH8</accession>
<proteinExistence type="predicted"/>
<dbReference type="EMBL" id="GFTR01000949">
    <property type="protein sequence ID" value="JAW15477.1"/>
    <property type="molecule type" value="Transcribed_RNA"/>
</dbReference>